<dbReference type="STRING" id="690850.Desaf_3030"/>
<dbReference type="InterPro" id="IPR025161">
    <property type="entry name" value="IS402-like_dom"/>
</dbReference>
<evidence type="ECO:0000313" key="3">
    <source>
        <dbReference type="Proteomes" id="UP000007844"/>
    </source>
</evidence>
<proteinExistence type="predicted"/>
<feature type="domain" description="Insertion element IS402-like" evidence="1">
    <location>
        <begin position="10"/>
        <end position="94"/>
    </location>
</feature>
<name>F3Z2J6_DESAF</name>
<dbReference type="eggNOG" id="COG3293">
    <property type="taxonomic scope" value="Bacteria"/>
</dbReference>
<dbReference type="Pfam" id="PF13340">
    <property type="entry name" value="DUF4096"/>
    <property type="match status" value="1"/>
</dbReference>
<dbReference type="KEGG" id="daf:Desaf_3030"/>
<organism evidence="2 3">
    <name type="scientific">Desulfocurvibacter africanus subsp. africanus str. Walvis Bay</name>
    <dbReference type="NCBI Taxonomy" id="690850"/>
    <lineage>
        <taxon>Bacteria</taxon>
        <taxon>Pseudomonadati</taxon>
        <taxon>Thermodesulfobacteriota</taxon>
        <taxon>Desulfovibrionia</taxon>
        <taxon>Desulfovibrionales</taxon>
        <taxon>Desulfovibrionaceae</taxon>
        <taxon>Desulfocurvibacter</taxon>
    </lineage>
</organism>
<reference evidence="2 3" key="1">
    <citation type="journal article" date="2011" name="J. Bacteriol.">
        <title>Genome sequence of the mercury-methylating and pleomorphic Desulfovibrio africanus Strain Walvis Bay.</title>
        <authorList>
            <person name="Brown S.D."/>
            <person name="Wall J.D."/>
            <person name="Kucken A.M."/>
            <person name="Gilmour C.C."/>
            <person name="Podar M."/>
            <person name="Brandt C.C."/>
            <person name="Teshima H."/>
            <person name="Detter J.C."/>
            <person name="Han C.S."/>
            <person name="Land M.L."/>
            <person name="Lucas S."/>
            <person name="Han J."/>
            <person name="Pennacchio L."/>
            <person name="Nolan M."/>
            <person name="Pitluck S."/>
            <person name="Woyke T."/>
            <person name="Goodwin L."/>
            <person name="Palumbo A.V."/>
            <person name="Elias D.A."/>
        </authorList>
    </citation>
    <scope>NUCLEOTIDE SEQUENCE [LARGE SCALE GENOMIC DNA]</scope>
    <source>
        <strain evidence="2 3">Walvis Bay</strain>
    </source>
</reference>
<accession>F3Z2J6</accession>
<sequence>MTKQFQLWRVSDQLWNMVEPLIPRSERTPGKNYRRRPGGGRKPLDPRRVFEAIVYVLRTGIPWKGLPTEHYGSSSSIHSYFQVWESAGFFDDVWRNGLAEHDDMAGIAWQWQRKTEPRSRAMPARNSEELQQADLGRQIVMSSEKVWRPVVIRREQCRF</sequence>
<dbReference type="EMBL" id="CP003221">
    <property type="protein sequence ID" value="EGJ51329.1"/>
    <property type="molecule type" value="Genomic_DNA"/>
</dbReference>
<dbReference type="HOGENOM" id="CLU_055261_4_1_7"/>
<keyword evidence="3" id="KW-1185">Reference proteome</keyword>
<evidence type="ECO:0000313" key="2">
    <source>
        <dbReference type="EMBL" id="EGJ51329.1"/>
    </source>
</evidence>
<dbReference type="PANTHER" id="PTHR46637">
    <property type="entry name" value="TIS1421-TRANSPOSASE PROTEIN A"/>
    <property type="match status" value="1"/>
</dbReference>
<dbReference type="PANTHER" id="PTHR46637:SF1">
    <property type="entry name" value="BLL5188 PROTEIN"/>
    <property type="match status" value="1"/>
</dbReference>
<dbReference type="Proteomes" id="UP000007844">
    <property type="component" value="Chromosome"/>
</dbReference>
<protein>
    <submittedName>
        <fullName evidence="2">Transposase</fullName>
    </submittedName>
</protein>
<gene>
    <name evidence="2" type="ORF">Desaf_3030</name>
</gene>
<dbReference type="InterPro" id="IPR052909">
    <property type="entry name" value="Transposase_6_like"/>
</dbReference>
<evidence type="ECO:0000259" key="1">
    <source>
        <dbReference type="Pfam" id="PF13340"/>
    </source>
</evidence>
<dbReference type="RefSeq" id="WP_014260977.1">
    <property type="nucleotide sequence ID" value="NC_016629.1"/>
</dbReference>
<dbReference type="AlphaFoldDB" id="F3Z2J6"/>